<dbReference type="InterPro" id="IPR005835">
    <property type="entry name" value="NTP_transferase_dom"/>
</dbReference>
<gene>
    <name evidence="7" type="ORF">ACFL27_07355</name>
</gene>
<comment type="similarity">
    <text evidence="1">Belongs to the UDPGP type 2 family.</text>
</comment>
<organism evidence="7 8">
    <name type="scientific">candidate division CSSED10-310 bacterium</name>
    <dbReference type="NCBI Taxonomy" id="2855610"/>
    <lineage>
        <taxon>Bacteria</taxon>
        <taxon>Bacteria division CSSED10-310</taxon>
    </lineage>
</organism>
<reference evidence="7 8" key="1">
    <citation type="submission" date="2024-09" db="EMBL/GenBank/DDBJ databases">
        <title>Laminarin stimulates single cell rates of sulfate reduction while oxygen inhibits transcriptomic activity in coastal marine sediment.</title>
        <authorList>
            <person name="Lindsay M."/>
            <person name="Orcutt B."/>
            <person name="Emerson D."/>
            <person name="Stepanauskas R."/>
            <person name="D'Angelo T."/>
        </authorList>
    </citation>
    <scope>NUCLEOTIDE SEQUENCE [LARGE SCALE GENOMIC DNA]</scope>
    <source>
        <strain evidence="7">SAG AM-311-K15</strain>
    </source>
</reference>
<proteinExistence type="inferred from homology"/>
<feature type="domain" description="Nucleotidyl transferase" evidence="6">
    <location>
        <begin position="2"/>
        <end position="237"/>
    </location>
</feature>
<dbReference type="EC" id="2.7.7.9" evidence="2"/>
<dbReference type="SUPFAM" id="SSF53448">
    <property type="entry name" value="Nucleotide-diphospho-sugar transferases"/>
    <property type="match status" value="1"/>
</dbReference>
<evidence type="ECO:0000256" key="2">
    <source>
        <dbReference type="ARBA" id="ARBA00012415"/>
    </source>
</evidence>
<evidence type="ECO:0000313" key="7">
    <source>
        <dbReference type="EMBL" id="MFC1849990.1"/>
    </source>
</evidence>
<dbReference type="EMBL" id="JBHPBY010000070">
    <property type="protein sequence ID" value="MFC1849990.1"/>
    <property type="molecule type" value="Genomic_DNA"/>
</dbReference>
<evidence type="ECO:0000256" key="3">
    <source>
        <dbReference type="ARBA" id="ARBA00022679"/>
    </source>
</evidence>
<evidence type="ECO:0000256" key="5">
    <source>
        <dbReference type="ARBA" id="ARBA00048128"/>
    </source>
</evidence>
<dbReference type="Proteomes" id="UP001594351">
    <property type="component" value="Unassembled WGS sequence"/>
</dbReference>
<accession>A0ABV6YUZ8</accession>
<protein>
    <recommendedName>
        <fullName evidence="2">UTP--glucose-1-phosphate uridylyltransferase</fullName>
        <ecNumber evidence="2">2.7.7.9</ecNumber>
    </recommendedName>
</protein>
<keyword evidence="4" id="KW-0548">Nucleotidyltransferase</keyword>
<evidence type="ECO:0000313" key="8">
    <source>
        <dbReference type="Proteomes" id="UP001594351"/>
    </source>
</evidence>
<dbReference type="Pfam" id="PF00483">
    <property type="entry name" value="NTP_transferase"/>
    <property type="match status" value="1"/>
</dbReference>
<evidence type="ECO:0000259" key="6">
    <source>
        <dbReference type="Pfam" id="PF00483"/>
    </source>
</evidence>
<sequence>MKALIPAAGLGTRWYPWSKILPKELLPLGKFPAIHYCLEEIGRTEITQIGIIINERKELIRKYVNTIWKPEHPDIQISWFYQSPPRGVADALICARSWIQNEPVAVLYPDEIHPLRGGIIQLCTMYEFIKGHLVGLTKNKQNRRQGVLKVKKIDSDIYHVQGSSSHISDDKIAFGTGRYIIENGFNHISKSKHHKMIQDSKDFDDDCFFKPLWQQNVKGIFLNEPIYDVGTPENWSQALNGTMCAS</sequence>
<evidence type="ECO:0000256" key="4">
    <source>
        <dbReference type="ARBA" id="ARBA00022695"/>
    </source>
</evidence>
<keyword evidence="8" id="KW-1185">Reference proteome</keyword>
<comment type="catalytic activity">
    <reaction evidence="5">
        <text>alpha-D-glucose 1-phosphate + UTP + H(+) = UDP-alpha-D-glucose + diphosphate</text>
        <dbReference type="Rhea" id="RHEA:19889"/>
        <dbReference type="ChEBI" id="CHEBI:15378"/>
        <dbReference type="ChEBI" id="CHEBI:33019"/>
        <dbReference type="ChEBI" id="CHEBI:46398"/>
        <dbReference type="ChEBI" id="CHEBI:58601"/>
        <dbReference type="ChEBI" id="CHEBI:58885"/>
        <dbReference type="EC" id="2.7.7.9"/>
    </reaction>
</comment>
<dbReference type="PANTHER" id="PTHR43197:SF1">
    <property type="entry name" value="UTP--GLUCOSE-1-PHOSPHATE URIDYLYLTRANSFERASE"/>
    <property type="match status" value="1"/>
</dbReference>
<dbReference type="InterPro" id="IPR029044">
    <property type="entry name" value="Nucleotide-diphossugar_trans"/>
</dbReference>
<dbReference type="PANTHER" id="PTHR43197">
    <property type="entry name" value="UTP--GLUCOSE-1-PHOSPHATE URIDYLYLTRANSFERASE"/>
    <property type="match status" value="1"/>
</dbReference>
<dbReference type="InterPro" id="IPR005771">
    <property type="entry name" value="GalU_uridylyltTrfase_bac/arc"/>
</dbReference>
<name>A0ABV6YUZ8_UNCC1</name>
<evidence type="ECO:0000256" key="1">
    <source>
        <dbReference type="ARBA" id="ARBA00006890"/>
    </source>
</evidence>
<comment type="caution">
    <text evidence="7">The sequence shown here is derived from an EMBL/GenBank/DDBJ whole genome shotgun (WGS) entry which is preliminary data.</text>
</comment>
<dbReference type="Gene3D" id="3.90.550.10">
    <property type="entry name" value="Spore Coat Polysaccharide Biosynthesis Protein SpsA, Chain A"/>
    <property type="match status" value="1"/>
</dbReference>
<keyword evidence="3" id="KW-0808">Transferase</keyword>